<proteinExistence type="predicted"/>
<accession>A0A090R2N3</accession>
<gene>
    <name evidence="1" type="ORF">JCM19237_406</name>
</gene>
<evidence type="ECO:0000313" key="2">
    <source>
        <dbReference type="Proteomes" id="UP000029227"/>
    </source>
</evidence>
<dbReference type="eggNOG" id="COG4775">
    <property type="taxonomic scope" value="Bacteria"/>
</dbReference>
<keyword evidence="1" id="KW-0449">Lipoprotein</keyword>
<reference evidence="1 2" key="1">
    <citation type="journal article" date="2014" name="Genome Announc.">
        <title>Draft Genome Sequences of Two Vibrionaceae Species, Vibrio ponticus C121 and Photobacterium aphoticum C119, Isolated as Coral Reef Microbiota.</title>
        <authorList>
            <person name="Al-saari N."/>
            <person name="Meirelles P.M."/>
            <person name="Mino S."/>
            <person name="Suda W."/>
            <person name="Oshima K."/>
            <person name="Hattori M."/>
            <person name="Ohkuma M."/>
            <person name="Thompson F.L."/>
            <person name="Gomez-Gil B."/>
            <person name="Sawabe T."/>
            <person name="Sawabe T."/>
        </authorList>
    </citation>
    <scope>NUCLEOTIDE SEQUENCE [LARGE SCALE GENOMIC DNA]</scope>
    <source>
        <strain evidence="1 2">JCM 19237</strain>
    </source>
</reference>
<dbReference type="InterPro" id="IPR010344">
    <property type="entry name" value="YbjH"/>
</dbReference>
<organism evidence="1 2">
    <name type="scientific">Photobacterium aphoticum</name>
    <dbReference type="NCBI Taxonomy" id="754436"/>
    <lineage>
        <taxon>Bacteria</taxon>
        <taxon>Pseudomonadati</taxon>
        <taxon>Pseudomonadota</taxon>
        <taxon>Gammaproteobacteria</taxon>
        <taxon>Vibrionales</taxon>
        <taxon>Vibrionaceae</taxon>
        <taxon>Photobacterium</taxon>
    </lineage>
</organism>
<dbReference type="STRING" id="754436.JCM19237_406"/>
<dbReference type="AlphaFoldDB" id="A0A090R2N3"/>
<name>A0A090R2N3_9GAMM</name>
<dbReference type="EMBL" id="BBMN01000032">
    <property type="protein sequence ID" value="GAL08778.1"/>
    <property type="molecule type" value="Genomic_DNA"/>
</dbReference>
<sequence length="214" mass="24273">MWHQHLTDKGMDFKIRLWEESYWLPETSVGVRDFAGTGLFDGEYIAATKRMGPLDVTLGVGWGYIGNSGNITNPFCKASDKFCERPTGTSGSGGMTEFDSFFKGPAALYGGLEYQTPWAPLRLKLEYDGNDYKDDYPARRGIDMPQDSKFNYGALYRLGDWGDIRASYERGNTWTLGFTLRTNFNDLRASWQDEPVPAYQLKSGDKQSAMRNTW</sequence>
<comment type="caution">
    <text evidence="1">The sequence shown here is derived from an EMBL/GenBank/DDBJ whole genome shotgun (WGS) entry which is preliminary data.</text>
</comment>
<protein>
    <submittedName>
        <fullName evidence="1">Putative outer membrane lipoprotein YmcA</fullName>
    </submittedName>
</protein>
<dbReference type="Proteomes" id="UP000029227">
    <property type="component" value="Unassembled WGS sequence"/>
</dbReference>
<dbReference type="Pfam" id="PF06082">
    <property type="entry name" value="YjbH"/>
    <property type="match status" value="1"/>
</dbReference>
<evidence type="ECO:0000313" key="1">
    <source>
        <dbReference type="EMBL" id="GAL08778.1"/>
    </source>
</evidence>